<protein>
    <submittedName>
        <fullName evidence="10">Glycosyltransferase family 39 protein</fullName>
    </submittedName>
</protein>
<keyword evidence="7 8" id="KW-0472">Membrane</keyword>
<evidence type="ECO:0000259" key="9">
    <source>
        <dbReference type="Pfam" id="PF13231"/>
    </source>
</evidence>
<feature type="transmembrane region" description="Helical" evidence="8">
    <location>
        <begin position="273"/>
        <end position="293"/>
    </location>
</feature>
<comment type="subcellular location">
    <subcellularLocation>
        <location evidence="1">Cell membrane</location>
        <topology evidence="1">Multi-pass membrane protein</topology>
    </subcellularLocation>
</comment>
<feature type="transmembrane region" description="Helical" evidence="8">
    <location>
        <begin position="374"/>
        <end position="394"/>
    </location>
</feature>
<dbReference type="InterPro" id="IPR038731">
    <property type="entry name" value="RgtA/B/C-like"/>
</dbReference>
<evidence type="ECO:0000313" key="10">
    <source>
        <dbReference type="EMBL" id="GAA1787294.1"/>
    </source>
</evidence>
<sequence>MGRVSELLTAPRTEAGRVAHRRGDVRTLLAAVAVGLAAALISAIGSWTPSLWGDEAASVLSATRPVDTLLPMLGRVDAVHGAYYLFLHGWIELFGASPFSVRLPSAISGGLCAAGVTWLCTRFGSLRFGVAAGLITAILPRMTYAGEEARSSAFSAVIATAICLIIVEILRREHPSRRWWAAYGAALAAGIVVFCYLALMALAVGAMLVATPPARRLLRPWALASGIAVLAASPVLVLAVLERDQIAFLGDREAITPDSVLVQMWFGSPSVAIIAWALIAVAVAGLVIELVRIRNATGNGRLGRSRSEAPGRTVLRPETLALAWLVIPIGAVLVASIVLPLYMARYGTFAAPAAAVLIALGLRRLARLSRPGGVPILAAVAALALLATVVPVWAAQRGPYAKNDSDWNEIAAAVRDRAEPGDAVVFDETSRPSRRPRLAMDTDPEAFRAVSDPTLRISYARSGTWYSSVFTVAEAAARGRFDGIDRVWLVEYADGGTTDDWGEAELRALGFRPVDRIPGHRSEILLYERTSSAST</sequence>
<keyword evidence="5 8" id="KW-0812">Transmembrane</keyword>
<evidence type="ECO:0000256" key="6">
    <source>
        <dbReference type="ARBA" id="ARBA00022989"/>
    </source>
</evidence>
<evidence type="ECO:0000256" key="5">
    <source>
        <dbReference type="ARBA" id="ARBA00022692"/>
    </source>
</evidence>
<dbReference type="InterPro" id="IPR050297">
    <property type="entry name" value="LipidA_mod_glycosyltrf_83"/>
</dbReference>
<feature type="domain" description="Glycosyltransferase RgtA/B/C/D-like" evidence="9">
    <location>
        <begin position="86"/>
        <end position="237"/>
    </location>
</feature>
<dbReference type="PANTHER" id="PTHR33908">
    <property type="entry name" value="MANNOSYLTRANSFERASE YKCB-RELATED"/>
    <property type="match status" value="1"/>
</dbReference>
<feature type="transmembrane region" description="Helical" evidence="8">
    <location>
        <begin position="125"/>
        <end position="144"/>
    </location>
</feature>
<organism evidence="10 11">
    <name type="scientific">Leucobacter iarius</name>
    <dbReference type="NCBI Taxonomy" id="333963"/>
    <lineage>
        <taxon>Bacteria</taxon>
        <taxon>Bacillati</taxon>
        <taxon>Actinomycetota</taxon>
        <taxon>Actinomycetes</taxon>
        <taxon>Micrococcales</taxon>
        <taxon>Microbacteriaceae</taxon>
        <taxon>Leucobacter</taxon>
    </lineage>
</organism>
<feature type="transmembrane region" description="Helical" evidence="8">
    <location>
        <begin position="27"/>
        <end position="48"/>
    </location>
</feature>
<evidence type="ECO:0000256" key="7">
    <source>
        <dbReference type="ARBA" id="ARBA00023136"/>
    </source>
</evidence>
<evidence type="ECO:0000313" key="11">
    <source>
        <dbReference type="Proteomes" id="UP001500851"/>
    </source>
</evidence>
<feature type="transmembrane region" description="Helical" evidence="8">
    <location>
        <begin position="314"/>
        <end position="338"/>
    </location>
</feature>
<dbReference type="PANTHER" id="PTHR33908:SF3">
    <property type="entry name" value="UNDECAPRENYL PHOSPHATE-ALPHA-4-AMINO-4-DEOXY-L-ARABINOSE ARABINOSYL TRANSFERASE"/>
    <property type="match status" value="1"/>
</dbReference>
<feature type="transmembrane region" description="Helical" evidence="8">
    <location>
        <begin position="151"/>
        <end position="170"/>
    </location>
</feature>
<gene>
    <name evidence="10" type="ORF">GCM10009768_15320</name>
</gene>
<evidence type="ECO:0000256" key="1">
    <source>
        <dbReference type="ARBA" id="ARBA00004651"/>
    </source>
</evidence>
<evidence type="ECO:0000256" key="2">
    <source>
        <dbReference type="ARBA" id="ARBA00022475"/>
    </source>
</evidence>
<keyword evidence="11" id="KW-1185">Reference proteome</keyword>
<keyword evidence="2" id="KW-1003">Cell membrane</keyword>
<feature type="transmembrane region" description="Helical" evidence="8">
    <location>
        <begin position="344"/>
        <end position="362"/>
    </location>
</feature>
<evidence type="ECO:0000256" key="4">
    <source>
        <dbReference type="ARBA" id="ARBA00022679"/>
    </source>
</evidence>
<accession>A0ABN2LG99</accession>
<dbReference type="EMBL" id="BAAAOB010000001">
    <property type="protein sequence ID" value="GAA1787294.1"/>
    <property type="molecule type" value="Genomic_DNA"/>
</dbReference>
<evidence type="ECO:0000256" key="3">
    <source>
        <dbReference type="ARBA" id="ARBA00022676"/>
    </source>
</evidence>
<feature type="transmembrane region" description="Helical" evidence="8">
    <location>
        <begin position="182"/>
        <end position="209"/>
    </location>
</feature>
<keyword evidence="3" id="KW-0328">Glycosyltransferase</keyword>
<proteinExistence type="predicted"/>
<keyword evidence="4" id="KW-0808">Transferase</keyword>
<dbReference type="Pfam" id="PF13231">
    <property type="entry name" value="PMT_2"/>
    <property type="match status" value="1"/>
</dbReference>
<dbReference type="Proteomes" id="UP001500851">
    <property type="component" value="Unassembled WGS sequence"/>
</dbReference>
<name>A0ABN2LG99_9MICO</name>
<feature type="transmembrane region" description="Helical" evidence="8">
    <location>
        <begin position="221"/>
        <end position="241"/>
    </location>
</feature>
<evidence type="ECO:0000256" key="8">
    <source>
        <dbReference type="SAM" id="Phobius"/>
    </source>
</evidence>
<keyword evidence="6 8" id="KW-1133">Transmembrane helix</keyword>
<reference evidence="10 11" key="1">
    <citation type="journal article" date="2019" name="Int. J. Syst. Evol. Microbiol.">
        <title>The Global Catalogue of Microorganisms (GCM) 10K type strain sequencing project: providing services to taxonomists for standard genome sequencing and annotation.</title>
        <authorList>
            <consortium name="The Broad Institute Genomics Platform"/>
            <consortium name="The Broad Institute Genome Sequencing Center for Infectious Disease"/>
            <person name="Wu L."/>
            <person name="Ma J."/>
        </authorList>
    </citation>
    <scope>NUCLEOTIDE SEQUENCE [LARGE SCALE GENOMIC DNA]</scope>
    <source>
        <strain evidence="10 11">JCM 14736</strain>
    </source>
</reference>
<comment type="caution">
    <text evidence="10">The sequence shown here is derived from an EMBL/GenBank/DDBJ whole genome shotgun (WGS) entry which is preliminary data.</text>
</comment>